<evidence type="ECO:0000313" key="5">
    <source>
        <dbReference type="EMBL" id="PZX15127.1"/>
    </source>
</evidence>
<dbReference type="PANTHER" id="PTHR30411">
    <property type="entry name" value="CYTOPLASMIC PROTEIN"/>
    <property type="match status" value="1"/>
</dbReference>
<sequence length="131" mass="14080">MQPAKTTKTNAVRQLEAMGISHQLVPYQVDESDLSATTLALKLGQDIEQVFKTLVLRGDKTGVLVCVIPGGEALDLKKAAKASGNKNVAMVPMKEILELTGYIRGGCSPLGMKKNYPLTSTRPARCRPPSL</sequence>
<accession>A0A2W7NAL7</accession>
<evidence type="ECO:0000313" key="6">
    <source>
        <dbReference type="Proteomes" id="UP000249239"/>
    </source>
</evidence>
<dbReference type="PIRSF" id="PIRSF006181">
    <property type="entry name" value="EbsC_YbaK"/>
    <property type="match status" value="1"/>
</dbReference>
<dbReference type="CDD" id="cd00002">
    <property type="entry name" value="YbaK_deacylase"/>
    <property type="match status" value="1"/>
</dbReference>
<keyword evidence="2" id="KW-0648">Protein biosynthesis</keyword>
<evidence type="ECO:0000256" key="1">
    <source>
        <dbReference type="ARBA" id="ARBA00009798"/>
    </source>
</evidence>
<feature type="domain" description="YbaK/aminoacyl-tRNA synthetase-associated" evidence="4">
    <location>
        <begin position="36"/>
        <end position="117"/>
    </location>
</feature>
<comment type="similarity">
    <text evidence="1">Belongs to the prolyl-tRNA editing family. YbaK/EbsC subfamily.</text>
</comment>
<reference evidence="5 6" key="1">
    <citation type="submission" date="2018-06" db="EMBL/GenBank/DDBJ databases">
        <title>Genomic Encyclopedia of Archaeal and Bacterial Type Strains, Phase II (KMG-II): from individual species to whole genera.</title>
        <authorList>
            <person name="Goeker M."/>
        </authorList>
    </citation>
    <scope>NUCLEOTIDE SEQUENCE [LARGE SCALE GENOMIC DNA]</scope>
    <source>
        <strain evidence="5 6">DSM 6779</strain>
    </source>
</reference>
<dbReference type="AlphaFoldDB" id="A0A2W7NAL7"/>
<dbReference type="GO" id="GO:0006412">
    <property type="term" value="P:translation"/>
    <property type="evidence" value="ECO:0007669"/>
    <property type="project" value="UniProtKB-KW"/>
</dbReference>
<protein>
    <submittedName>
        <fullName evidence="5">Cys-tRNA(Pro)/Cys-tRNA(Cys) deacylase</fullName>
    </submittedName>
</protein>
<proteinExistence type="inferred from homology"/>
<dbReference type="InterPro" id="IPR004369">
    <property type="entry name" value="Prolyl-tRNA_editing_YbaK/EbsC"/>
</dbReference>
<dbReference type="InterPro" id="IPR007214">
    <property type="entry name" value="YbaK/aa-tRNA-synth-assoc-dom"/>
</dbReference>
<dbReference type="GO" id="GO:0002161">
    <property type="term" value="F:aminoacyl-tRNA deacylase activity"/>
    <property type="evidence" value="ECO:0007669"/>
    <property type="project" value="InterPro"/>
</dbReference>
<dbReference type="RefSeq" id="WP_221621340.1">
    <property type="nucleotide sequence ID" value="NZ_QKZK01000017.1"/>
</dbReference>
<dbReference type="InterPro" id="IPR036754">
    <property type="entry name" value="YbaK/aa-tRNA-synt-asso_dom_sf"/>
</dbReference>
<dbReference type="PANTHER" id="PTHR30411:SF0">
    <property type="entry name" value="CYS-TRNA(PRO)_CYS-TRNA(CYS) DEACYLASE YBAK"/>
    <property type="match status" value="1"/>
</dbReference>
<name>A0A2W7NAL7_9BACT</name>
<dbReference type="Pfam" id="PF04073">
    <property type="entry name" value="tRNA_edit"/>
    <property type="match status" value="1"/>
</dbReference>
<organism evidence="5 6">
    <name type="scientific">Breznakibacter xylanolyticus</name>
    <dbReference type="NCBI Taxonomy" id="990"/>
    <lineage>
        <taxon>Bacteria</taxon>
        <taxon>Pseudomonadati</taxon>
        <taxon>Bacteroidota</taxon>
        <taxon>Bacteroidia</taxon>
        <taxon>Marinilabiliales</taxon>
        <taxon>Marinilabiliaceae</taxon>
        <taxon>Breznakibacter</taxon>
    </lineage>
</organism>
<comment type="caution">
    <text evidence="5">The sequence shown here is derived from an EMBL/GenBank/DDBJ whole genome shotgun (WGS) entry which is preliminary data.</text>
</comment>
<keyword evidence="3" id="KW-0456">Lyase</keyword>
<evidence type="ECO:0000256" key="2">
    <source>
        <dbReference type="ARBA" id="ARBA00022917"/>
    </source>
</evidence>
<dbReference type="Gene3D" id="3.90.960.10">
    <property type="entry name" value="YbaK/aminoacyl-tRNA synthetase-associated domain"/>
    <property type="match status" value="1"/>
</dbReference>
<dbReference type="SUPFAM" id="SSF55826">
    <property type="entry name" value="YbaK/ProRS associated domain"/>
    <property type="match status" value="1"/>
</dbReference>
<dbReference type="EMBL" id="QKZK01000017">
    <property type="protein sequence ID" value="PZX15127.1"/>
    <property type="molecule type" value="Genomic_DNA"/>
</dbReference>
<evidence type="ECO:0000259" key="4">
    <source>
        <dbReference type="Pfam" id="PF04073"/>
    </source>
</evidence>
<gene>
    <name evidence="5" type="ORF">LX69_02214</name>
</gene>
<keyword evidence="6" id="KW-1185">Reference proteome</keyword>
<dbReference type="GO" id="GO:0016829">
    <property type="term" value="F:lyase activity"/>
    <property type="evidence" value="ECO:0007669"/>
    <property type="project" value="UniProtKB-KW"/>
</dbReference>
<evidence type="ECO:0000256" key="3">
    <source>
        <dbReference type="ARBA" id="ARBA00023239"/>
    </source>
</evidence>
<dbReference type="Proteomes" id="UP000249239">
    <property type="component" value="Unassembled WGS sequence"/>
</dbReference>